<dbReference type="GO" id="GO:0005739">
    <property type="term" value="C:mitochondrion"/>
    <property type="evidence" value="ECO:0007669"/>
    <property type="project" value="UniProtKB-SubCell"/>
</dbReference>
<keyword evidence="8" id="KW-1185">Reference proteome</keyword>
<dbReference type="RefSeq" id="XP_007688829.1">
    <property type="nucleotide sequence ID" value="XM_007690639.1"/>
</dbReference>
<evidence type="ECO:0000256" key="5">
    <source>
        <dbReference type="ARBA" id="ARBA00023128"/>
    </source>
</evidence>
<proteinExistence type="predicted"/>
<dbReference type="PANTHER" id="PTHR48182:SF2">
    <property type="entry name" value="PROTEIN SERAC1"/>
    <property type="match status" value="1"/>
</dbReference>
<accession>W6Z4G4</accession>
<dbReference type="AlphaFoldDB" id="W6Z4G4"/>
<dbReference type="eggNOG" id="KOG2029">
    <property type="taxonomic scope" value="Eukaryota"/>
</dbReference>
<gene>
    <name evidence="7" type="ORF">COCMIDRAFT_27072</name>
</gene>
<dbReference type="PANTHER" id="PTHR48182">
    <property type="entry name" value="PROTEIN SERAC1"/>
    <property type="match status" value="1"/>
</dbReference>
<dbReference type="GO" id="GO:0016020">
    <property type="term" value="C:membrane"/>
    <property type="evidence" value="ECO:0007669"/>
    <property type="project" value="UniProtKB-SubCell"/>
</dbReference>
<sequence length="249" mass="27757">MPILGVFSQKKRKQPQDGQQAKLADQLFSTAGPEPIHLGGLVVEQALLIARGSSEPHVKPLLHNTVAIAFMGTPHLGSRKADWAHSITRLSNLLRKTNKEIVAVLQPGSETLANLQQEFHTMLEDRKKNERKRIEIFCFYEELPYRGIGQIVPRESSILPGYPNISIHSNHSDMTKFSGELDSGYIRLRDQLWLWIQAFNKTKGVSAVSEQSQVQARDTPQDRSAVSSNGGAIFMGSVSAGRYFTYNSN</sequence>
<organism evidence="7 8">
    <name type="scientific">Bipolaris oryzae ATCC 44560</name>
    <dbReference type="NCBI Taxonomy" id="930090"/>
    <lineage>
        <taxon>Eukaryota</taxon>
        <taxon>Fungi</taxon>
        <taxon>Dikarya</taxon>
        <taxon>Ascomycota</taxon>
        <taxon>Pezizomycotina</taxon>
        <taxon>Dothideomycetes</taxon>
        <taxon>Pleosporomycetidae</taxon>
        <taxon>Pleosporales</taxon>
        <taxon>Pleosporineae</taxon>
        <taxon>Pleosporaceae</taxon>
        <taxon>Bipolaris</taxon>
    </lineage>
</organism>
<evidence type="ECO:0000256" key="6">
    <source>
        <dbReference type="ARBA" id="ARBA00023136"/>
    </source>
</evidence>
<comment type="subcellular location">
    <subcellularLocation>
        <location evidence="2">Endoplasmic reticulum</location>
    </subcellularLocation>
    <subcellularLocation>
        <location evidence="3">Membrane</location>
    </subcellularLocation>
    <subcellularLocation>
        <location evidence="1">Mitochondrion</location>
    </subcellularLocation>
</comment>
<evidence type="ECO:0000256" key="1">
    <source>
        <dbReference type="ARBA" id="ARBA00004173"/>
    </source>
</evidence>
<evidence type="ECO:0000256" key="4">
    <source>
        <dbReference type="ARBA" id="ARBA00022824"/>
    </source>
</evidence>
<evidence type="ECO:0000256" key="2">
    <source>
        <dbReference type="ARBA" id="ARBA00004240"/>
    </source>
</evidence>
<dbReference type="InterPro" id="IPR029058">
    <property type="entry name" value="AB_hydrolase_fold"/>
</dbReference>
<dbReference type="HOGENOM" id="CLU_000288_182_3_1"/>
<keyword evidence="6" id="KW-0472">Membrane</keyword>
<dbReference type="EMBL" id="KI964000">
    <property type="protein sequence ID" value="EUC44643.1"/>
    <property type="molecule type" value="Genomic_DNA"/>
</dbReference>
<dbReference type="InterPro" id="IPR052374">
    <property type="entry name" value="SERAC1"/>
</dbReference>
<evidence type="ECO:0000313" key="7">
    <source>
        <dbReference type="EMBL" id="EUC44643.1"/>
    </source>
</evidence>
<keyword evidence="4" id="KW-0256">Endoplasmic reticulum</keyword>
<reference evidence="7 8" key="1">
    <citation type="journal article" date="2013" name="PLoS Genet.">
        <title>Comparative genome structure, secondary metabolite, and effector coding capacity across Cochliobolus pathogens.</title>
        <authorList>
            <person name="Condon B.J."/>
            <person name="Leng Y."/>
            <person name="Wu D."/>
            <person name="Bushley K.E."/>
            <person name="Ohm R.A."/>
            <person name="Otillar R."/>
            <person name="Martin J."/>
            <person name="Schackwitz W."/>
            <person name="Grimwood J."/>
            <person name="MohdZainudin N."/>
            <person name="Xue C."/>
            <person name="Wang R."/>
            <person name="Manning V.A."/>
            <person name="Dhillon B."/>
            <person name="Tu Z.J."/>
            <person name="Steffenson B.J."/>
            <person name="Salamov A."/>
            <person name="Sun H."/>
            <person name="Lowry S."/>
            <person name="LaButti K."/>
            <person name="Han J."/>
            <person name="Copeland A."/>
            <person name="Lindquist E."/>
            <person name="Barry K."/>
            <person name="Schmutz J."/>
            <person name="Baker S.E."/>
            <person name="Ciuffetti L.M."/>
            <person name="Grigoriev I.V."/>
            <person name="Zhong S."/>
            <person name="Turgeon B.G."/>
        </authorList>
    </citation>
    <scope>NUCLEOTIDE SEQUENCE [LARGE SCALE GENOMIC DNA]</scope>
    <source>
        <strain evidence="7 8">ATCC 44560</strain>
    </source>
</reference>
<dbReference type="GO" id="GO:0005783">
    <property type="term" value="C:endoplasmic reticulum"/>
    <property type="evidence" value="ECO:0007669"/>
    <property type="project" value="UniProtKB-SubCell"/>
</dbReference>
<evidence type="ECO:0000313" key="8">
    <source>
        <dbReference type="Proteomes" id="UP000054032"/>
    </source>
</evidence>
<keyword evidence="5" id="KW-0496">Mitochondrion</keyword>
<dbReference type="GeneID" id="19121059"/>
<name>W6Z4G4_COCMI</name>
<dbReference type="OrthoDB" id="427518at2759"/>
<dbReference type="Proteomes" id="UP000054032">
    <property type="component" value="Unassembled WGS sequence"/>
</dbReference>
<protein>
    <submittedName>
        <fullName evidence="7">Uncharacterized protein</fullName>
    </submittedName>
</protein>
<evidence type="ECO:0000256" key="3">
    <source>
        <dbReference type="ARBA" id="ARBA00004370"/>
    </source>
</evidence>
<dbReference type="Gene3D" id="3.40.50.1820">
    <property type="entry name" value="alpha/beta hydrolase"/>
    <property type="match status" value="1"/>
</dbReference>
<dbReference type="KEGG" id="bor:COCMIDRAFT_27072"/>